<comment type="subcellular location">
    <subcellularLocation>
        <location evidence="1">Virion membrane</location>
        <topology evidence="1">Single-pass membrane protein</topology>
    </subcellularLocation>
</comment>
<evidence type="ECO:0000256" key="1">
    <source>
        <dbReference type="ARBA" id="ARBA00004381"/>
    </source>
</evidence>
<keyword evidence="3" id="KW-0946">Virion</keyword>
<dbReference type="Pfam" id="PF02442">
    <property type="entry name" value="L1R_F9L"/>
    <property type="match status" value="1"/>
</dbReference>
<evidence type="ECO:0000256" key="7">
    <source>
        <dbReference type="ARBA" id="ARBA00023157"/>
    </source>
</evidence>
<dbReference type="GO" id="GO:0055036">
    <property type="term" value="C:virion membrane"/>
    <property type="evidence" value="ECO:0007669"/>
    <property type="project" value="UniProtKB-SubCell"/>
</dbReference>
<sequence>MGPGPLFDLVVANYLRRLALYAGVARSDCAIHVGEIRGRLGGNCRVRLVNKCNSNAAVSFALLLESLEEVLDLAAPADKRAIGRSLGVDFDTFRSRTTDLERRCRAEADLRNDLDVQTIHLGECDSPVPLEFQFVNSGSAVANCGLAAVFRALSARATSAPVEARVPVGRADRWLAAGALLAIAACLAIVALLRTTVTLRYRYATYLDGRIKG</sequence>
<proteinExistence type="predicted"/>
<dbReference type="InterPro" id="IPR003472">
    <property type="entry name" value="Virion_mem_poxvirus_L1"/>
</dbReference>
<dbReference type="GO" id="GO:0019031">
    <property type="term" value="C:viral envelope"/>
    <property type="evidence" value="ECO:0007669"/>
    <property type="project" value="UniProtKB-KW"/>
</dbReference>
<organismHost>
    <name type="scientific">Crocodylus niloticus</name>
    <name type="common">Nile crocodile</name>
    <name type="synonym">African crocodile</name>
    <dbReference type="NCBI Taxonomy" id="8501"/>
</organismHost>
<evidence type="ECO:0000256" key="4">
    <source>
        <dbReference type="ARBA" id="ARBA00022921"/>
    </source>
</evidence>
<evidence type="ECO:0000256" key="8">
    <source>
        <dbReference type="ARBA" id="ARBA00034668"/>
    </source>
</evidence>
<reference evidence="10 11" key="1">
    <citation type="journal article" date="2006" name="J. Virol.">
        <title>Genome of crocodilepox virus.</title>
        <authorList>
            <person name="Afonso C.L."/>
            <person name="Tulman E.R."/>
            <person name="Delhon G."/>
            <person name="Lu Z."/>
            <person name="Viljoen G.J."/>
            <person name="Wallace D.B."/>
            <person name="Kutish G.F."/>
            <person name="Rock D.L."/>
        </authorList>
    </citation>
    <scope>NUCLEOTIDE SEQUENCE [LARGE SCALE GENOMIC DNA]</scope>
    <source>
        <strain evidence="11">Isolate Crocodylus niloticus/Zimbabwe/Ume/2001</strain>
    </source>
</reference>
<dbReference type="KEGG" id="vg:4363425"/>
<keyword evidence="2 9" id="KW-0812">Transmembrane</keyword>
<evidence type="ECO:0000313" key="10">
    <source>
        <dbReference type="EMBL" id="ABJ08927.1"/>
    </source>
</evidence>
<keyword evidence="5 9" id="KW-1133">Transmembrane helix</keyword>
<organismHost>
    <name type="scientific">Crocodylus johnstoni</name>
    <name type="common">Australian freshwater crocodile</name>
    <dbReference type="NCBI Taxonomy" id="184234"/>
</organismHost>
<evidence type="ECO:0000256" key="9">
    <source>
        <dbReference type="SAM" id="Phobius"/>
    </source>
</evidence>
<accession>Q070L5</accession>
<evidence type="ECO:0000256" key="3">
    <source>
        <dbReference type="ARBA" id="ARBA00022879"/>
    </source>
</evidence>
<evidence type="ECO:0000256" key="6">
    <source>
        <dbReference type="ARBA" id="ARBA00023136"/>
    </source>
</evidence>
<organism evidence="10 11">
    <name type="scientific">Nile crocodilepox virus (isolate Crocodylus niloticus/Zimbabwe/Ume/2001)</name>
    <name type="common">CRV</name>
    <dbReference type="NCBI Taxonomy" id="1289473"/>
    <lineage>
        <taxon>Viruses</taxon>
        <taxon>Varidnaviria</taxon>
        <taxon>Bamfordvirae</taxon>
        <taxon>Nucleocytoviricota</taxon>
        <taxon>Pokkesviricetes</taxon>
        <taxon>Chitovirales</taxon>
        <taxon>Poxviridae</taxon>
        <taxon>Chordopoxvirinae</taxon>
        <taxon>Crocodylidpoxvirus</taxon>
        <taxon>Crocodylidpoxvirus nilecrocodilepox</taxon>
        <taxon>Nile crocodilepox virus</taxon>
    </lineage>
</organism>
<dbReference type="GeneID" id="4363425"/>
<protein>
    <submittedName>
        <fullName evidence="10">Uncharacterized protein</fullName>
    </submittedName>
</protein>
<organismHost>
    <name type="scientific">Crocodylus porosus</name>
    <name type="common">Saltwater crocodile</name>
    <name type="synonym">Estuarine crocodile</name>
    <dbReference type="NCBI Taxonomy" id="8502"/>
</organismHost>
<keyword evidence="3" id="KW-0261">Viral envelope protein</keyword>
<dbReference type="RefSeq" id="YP_784226.1">
    <property type="nucleotide sequence ID" value="NC_008030.1"/>
</dbReference>
<dbReference type="EMBL" id="DQ356948">
    <property type="protein sequence ID" value="ABJ08927.1"/>
    <property type="molecule type" value="Genomic_DNA"/>
</dbReference>
<evidence type="ECO:0000313" key="11">
    <source>
        <dbReference type="Proteomes" id="UP000011300"/>
    </source>
</evidence>
<name>Q070L5_CPRVZ</name>
<comment type="function">
    <text evidence="8">Component of the entry fusion complex (EFC), which consists of 11 proteins. During cell infection, this complex mediates entry of the virion core into the host cytoplasm by a two-step mechanism consisting of lipid mixing of the viral and cellular membranes and subsequent pore formation.</text>
</comment>
<keyword evidence="11" id="KW-1185">Reference proteome</keyword>
<dbReference type="Proteomes" id="UP000011300">
    <property type="component" value="Segment"/>
</dbReference>
<feature type="transmembrane region" description="Helical" evidence="9">
    <location>
        <begin position="174"/>
        <end position="193"/>
    </location>
</feature>
<gene>
    <name evidence="10" type="ORF">CRV036</name>
</gene>
<keyword evidence="6 9" id="KW-0472">Membrane</keyword>
<evidence type="ECO:0000256" key="2">
    <source>
        <dbReference type="ARBA" id="ARBA00022692"/>
    </source>
</evidence>
<keyword evidence="7" id="KW-1015">Disulfide bond</keyword>
<keyword evidence="4" id="KW-0426">Late protein</keyword>
<evidence type="ECO:0000256" key="5">
    <source>
        <dbReference type="ARBA" id="ARBA00022989"/>
    </source>
</evidence>